<evidence type="ECO:0000313" key="2">
    <source>
        <dbReference type="Proteomes" id="UP000237000"/>
    </source>
</evidence>
<sequence>MDATTELIEARQKFCLIPEKVIVVLTRLSLGSVTGLCSLISEITRLRVWNQVSISSKVAKWLLPWFTPGK</sequence>
<dbReference type="Proteomes" id="UP000237000">
    <property type="component" value="Unassembled WGS sequence"/>
</dbReference>
<accession>A0A2P5BPL7</accession>
<organism evidence="1 2">
    <name type="scientific">Trema orientale</name>
    <name type="common">Charcoal tree</name>
    <name type="synonym">Celtis orientalis</name>
    <dbReference type="NCBI Taxonomy" id="63057"/>
    <lineage>
        <taxon>Eukaryota</taxon>
        <taxon>Viridiplantae</taxon>
        <taxon>Streptophyta</taxon>
        <taxon>Embryophyta</taxon>
        <taxon>Tracheophyta</taxon>
        <taxon>Spermatophyta</taxon>
        <taxon>Magnoliopsida</taxon>
        <taxon>eudicotyledons</taxon>
        <taxon>Gunneridae</taxon>
        <taxon>Pentapetalae</taxon>
        <taxon>rosids</taxon>
        <taxon>fabids</taxon>
        <taxon>Rosales</taxon>
        <taxon>Cannabaceae</taxon>
        <taxon>Trema</taxon>
    </lineage>
</organism>
<comment type="caution">
    <text evidence="1">The sequence shown here is derived from an EMBL/GenBank/DDBJ whole genome shotgun (WGS) entry which is preliminary data.</text>
</comment>
<reference evidence="2" key="1">
    <citation type="submission" date="2016-06" db="EMBL/GenBank/DDBJ databases">
        <title>Parallel loss of symbiosis genes in relatives of nitrogen-fixing non-legume Parasponia.</title>
        <authorList>
            <person name="Van Velzen R."/>
            <person name="Holmer R."/>
            <person name="Bu F."/>
            <person name="Rutten L."/>
            <person name="Van Zeijl A."/>
            <person name="Liu W."/>
            <person name="Santuari L."/>
            <person name="Cao Q."/>
            <person name="Sharma T."/>
            <person name="Shen D."/>
            <person name="Roswanjaya Y."/>
            <person name="Wardhani T."/>
            <person name="Kalhor M.S."/>
            <person name="Jansen J."/>
            <person name="Van den Hoogen J."/>
            <person name="Gungor B."/>
            <person name="Hartog M."/>
            <person name="Hontelez J."/>
            <person name="Verver J."/>
            <person name="Yang W.-C."/>
            <person name="Schijlen E."/>
            <person name="Repin R."/>
            <person name="Schilthuizen M."/>
            <person name="Schranz E."/>
            <person name="Heidstra R."/>
            <person name="Miyata K."/>
            <person name="Fedorova E."/>
            <person name="Kohlen W."/>
            <person name="Bisseling T."/>
            <person name="Smit S."/>
            <person name="Geurts R."/>
        </authorList>
    </citation>
    <scope>NUCLEOTIDE SEQUENCE [LARGE SCALE GENOMIC DNA]</scope>
    <source>
        <strain evidence="2">cv. RG33-2</strain>
    </source>
</reference>
<gene>
    <name evidence="1" type="ORF">TorRG33x02_313390</name>
</gene>
<name>A0A2P5BPL7_TREOI</name>
<proteinExistence type="predicted"/>
<dbReference type="EMBL" id="JXTC01000483">
    <property type="protein sequence ID" value="PON50710.1"/>
    <property type="molecule type" value="Genomic_DNA"/>
</dbReference>
<dbReference type="InParanoid" id="A0A2P5BPL7"/>
<evidence type="ECO:0000313" key="1">
    <source>
        <dbReference type="EMBL" id="PON50710.1"/>
    </source>
</evidence>
<keyword evidence="2" id="KW-1185">Reference proteome</keyword>
<dbReference type="OrthoDB" id="10278957at2759"/>
<dbReference type="AlphaFoldDB" id="A0A2P5BPL7"/>
<protein>
    <submittedName>
        <fullName evidence="1">Uncharacterized protein</fullName>
    </submittedName>
</protein>